<name>A0AA86SJ23_9FABA</name>
<gene>
    <name evidence="7" type="ORF">AYBTSS11_LOCUS5191</name>
</gene>
<evidence type="ECO:0000256" key="2">
    <source>
        <dbReference type="ARBA" id="ARBA00022618"/>
    </source>
</evidence>
<sequence length="142" mass="16181">MVHNSDSAKSNLLCSENSSTCFDDDLEYDGADGPRISHFWDYRNLYSGHEGGGRSEALACIVAQSEEAVRAMVEREREHFPKVDYLQRLRSGKLDLGVRREALDWIWKTHAYFGLGPLSFCLAVNYLDRFLSVFDLPVHHIA</sequence>
<comment type="subunit">
    <text evidence="1">Interacts with the CDC2 protein kinase to form a serine/threonine kinase holoenzyme complex also known as maturation promoting factor (MPF). The cyclin subunit imparts substrate specificity to the complex.</text>
</comment>
<evidence type="ECO:0000256" key="1">
    <source>
        <dbReference type="ARBA" id="ARBA00011177"/>
    </source>
</evidence>
<dbReference type="InterPro" id="IPR006671">
    <property type="entry name" value="Cyclin_N"/>
</dbReference>
<proteinExistence type="predicted"/>
<evidence type="ECO:0000256" key="3">
    <source>
        <dbReference type="ARBA" id="ARBA00023127"/>
    </source>
</evidence>
<accession>A0AA86SJ23</accession>
<reference evidence="7" key="1">
    <citation type="submission" date="2023-10" db="EMBL/GenBank/DDBJ databases">
        <authorList>
            <person name="Domelevo Entfellner J.-B."/>
        </authorList>
    </citation>
    <scope>NUCLEOTIDE SEQUENCE</scope>
</reference>
<feature type="domain" description="Cyclin N-terminal" evidence="6">
    <location>
        <begin position="69"/>
        <end position="138"/>
    </location>
</feature>
<dbReference type="Proteomes" id="UP001189624">
    <property type="component" value="Chromosome 2"/>
</dbReference>
<keyword evidence="2" id="KW-0132">Cell division</keyword>
<organism evidence="7 8">
    <name type="scientific">Sphenostylis stenocarpa</name>
    <dbReference type="NCBI Taxonomy" id="92480"/>
    <lineage>
        <taxon>Eukaryota</taxon>
        <taxon>Viridiplantae</taxon>
        <taxon>Streptophyta</taxon>
        <taxon>Embryophyta</taxon>
        <taxon>Tracheophyta</taxon>
        <taxon>Spermatophyta</taxon>
        <taxon>Magnoliopsida</taxon>
        <taxon>eudicotyledons</taxon>
        <taxon>Gunneridae</taxon>
        <taxon>Pentapetalae</taxon>
        <taxon>rosids</taxon>
        <taxon>fabids</taxon>
        <taxon>Fabales</taxon>
        <taxon>Fabaceae</taxon>
        <taxon>Papilionoideae</taxon>
        <taxon>50 kb inversion clade</taxon>
        <taxon>NPAAA clade</taxon>
        <taxon>indigoferoid/millettioid clade</taxon>
        <taxon>Phaseoleae</taxon>
        <taxon>Sphenostylis</taxon>
    </lineage>
</organism>
<evidence type="ECO:0000313" key="7">
    <source>
        <dbReference type="EMBL" id="CAJ1931327.1"/>
    </source>
</evidence>
<evidence type="ECO:0000256" key="5">
    <source>
        <dbReference type="ARBA" id="ARBA00032263"/>
    </source>
</evidence>
<dbReference type="PROSITE" id="PS00292">
    <property type="entry name" value="CYCLINS"/>
    <property type="match status" value="1"/>
</dbReference>
<keyword evidence="4" id="KW-0131">Cell cycle</keyword>
<dbReference type="GO" id="GO:0051301">
    <property type="term" value="P:cell division"/>
    <property type="evidence" value="ECO:0007669"/>
    <property type="project" value="UniProtKB-KW"/>
</dbReference>
<evidence type="ECO:0000256" key="4">
    <source>
        <dbReference type="ARBA" id="ARBA00023306"/>
    </source>
</evidence>
<dbReference type="Gene3D" id="1.10.472.10">
    <property type="entry name" value="Cyclin-like"/>
    <property type="match status" value="2"/>
</dbReference>
<keyword evidence="8" id="KW-1185">Reference proteome</keyword>
<dbReference type="SUPFAM" id="SSF47954">
    <property type="entry name" value="Cyclin-like"/>
    <property type="match status" value="1"/>
</dbReference>
<evidence type="ECO:0000313" key="8">
    <source>
        <dbReference type="Proteomes" id="UP001189624"/>
    </source>
</evidence>
<evidence type="ECO:0000259" key="6">
    <source>
        <dbReference type="Pfam" id="PF00134"/>
    </source>
</evidence>
<dbReference type="EMBL" id="OY731399">
    <property type="protein sequence ID" value="CAJ1931327.1"/>
    <property type="molecule type" value="Genomic_DNA"/>
</dbReference>
<dbReference type="Gramene" id="rna-AYBTSS11_LOCUS5191">
    <property type="protein sequence ID" value="CAJ1931327.1"/>
    <property type="gene ID" value="gene-AYBTSS11_LOCUS5191"/>
</dbReference>
<keyword evidence="3" id="KW-0195">Cyclin</keyword>
<dbReference type="InterPro" id="IPR036915">
    <property type="entry name" value="Cyclin-like_sf"/>
</dbReference>
<protein>
    <recommendedName>
        <fullName evidence="5">B-like cyclin</fullName>
    </recommendedName>
</protein>
<dbReference type="InterPro" id="IPR048258">
    <property type="entry name" value="Cyclins_cyclin-box"/>
</dbReference>
<dbReference type="AlphaFoldDB" id="A0AA86SJ23"/>
<dbReference type="Pfam" id="PF00134">
    <property type="entry name" value="Cyclin_N"/>
    <property type="match status" value="1"/>
</dbReference>